<evidence type="ECO:0000313" key="5">
    <source>
        <dbReference type="Proteomes" id="UP001218218"/>
    </source>
</evidence>
<evidence type="ECO:0000256" key="1">
    <source>
        <dbReference type="ARBA" id="ARBA00008324"/>
    </source>
</evidence>
<keyword evidence="5" id="KW-1185">Reference proteome</keyword>
<accession>A0AAD7EHL5</accession>
<dbReference type="InterPro" id="IPR029069">
    <property type="entry name" value="HotDog_dom_sf"/>
</dbReference>
<reference evidence="4" key="1">
    <citation type="submission" date="2023-03" db="EMBL/GenBank/DDBJ databases">
        <title>Massive genome expansion in bonnet fungi (Mycena s.s.) driven by repeated elements and novel gene families across ecological guilds.</title>
        <authorList>
            <consortium name="Lawrence Berkeley National Laboratory"/>
            <person name="Harder C.B."/>
            <person name="Miyauchi S."/>
            <person name="Viragh M."/>
            <person name="Kuo A."/>
            <person name="Thoen E."/>
            <person name="Andreopoulos B."/>
            <person name="Lu D."/>
            <person name="Skrede I."/>
            <person name="Drula E."/>
            <person name="Henrissat B."/>
            <person name="Morin E."/>
            <person name="Kohler A."/>
            <person name="Barry K."/>
            <person name="LaButti K."/>
            <person name="Morin E."/>
            <person name="Salamov A."/>
            <person name="Lipzen A."/>
            <person name="Mereny Z."/>
            <person name="Hegedus B."/>
            <person name="Baldrian P."/>
            <person name="Stursova M."/>
            <person name="Weitz H."/>
            <person name="Taylor A."/>
            <person name="Grigoriev I.V."/>
            <person name="Nagy L.G."/>
            <person name="Martin F."/>
            <person name="Kauserud H."/>
        </authorList>
    </citation>
    <scope>NUCLEOTIDE SEQUENCE</scope>
    <source>
        <strain evidence="4">CBHHK002</strain>
    </source>
</reference>
<dbReference type="InterPro" id="IPR039298">
    <property type="entry name" value="ACOT13"/>
</dbReference>
<keyword evidence="2" id="KW-0378">Hydrolase</keyword>
<name>A0AAD7EHL5_9AGAR</name>
<feature type="domain" description="Thioesterase" evidence="3">
    <location>
        <begin position="101"/>
        <end position="179"/>
    </location>
</feature>
<dbReference type="PANTHER" id="PTHR21660:SF1">
    <property type="entry name" value="ACYL-COENZYME A THIOESTERASE 13"/>
    <property type="match status" value="1"/>
</dbReference>
<dbReference type="SUPFAM" id="SSF54637">
    <property type="entry name" value="Thioesterase/thiol ester dehydrase-isomerase"/>
    <property type="match status" value="1"/>
</dbReference>
<dbReference type="InterPro" id="IPR006683">
    <property type="entry name" value="Thioestr_dom"/>
</dbReference>
<sequence>MTTLTPAWESFQHTLPASPNVDARKIRGNIPDTEKQVNANVLVYLTTGSGVSPFPPFSSGIGERLRIVELNVWENDHGRARGAEGEVVLEIEVTQSMCNVYGTMHGSCAAYMLDPATVASAVLLGLAKGFDGTSVSQNMNIHWHHPALLGSTLTITTRSVFVDGRARLTCCEMRDKSTGKLIVSGSHAFLNAGRATKL</sequence>
<dbReference type="Pfam" id="PF03061">
    <property type="entry name" value="4HBT"/>
    <property type="match status" value="1"/>
</dbReference>
<evidence type="ECO:0000259" key="3">
    <source>
        <dbReference type="Pfam" id="PF03061"/>
    </source>
</evidence>
<comment type="caution">
    <text evidence="4">The sequence shown here is derived from an EMBL/GenBank/DDBJ whole genome shotgun (WGS) entry which is preliminary data.</text>
</comment>
<dbReference type="Proteomes" id="UP001218218">
    <property type="component" value="Unassembled WGS sequence"/>
</dbReference>
<proteinExistence type="inferred from homology"/>
<protein>
    <submittedName>
        <fullName evidence="4">HotDog domain-containing protein</fullName>
    </submittedName>
</protein>
<evidence type="ECO:0000256" key="2">
    <source>
        <dbReference type="ARBA" id="ARBA00022801"/>
    </source>
</evidence>
<dbReference type="CDD" id="cd03443">
    <property type="entry name" value="PaaI_thioesterase"/>
    <property type="match status" value="1"/>
</dbReference>
<dbReference type="GO" id="GO:0047617">
    <property type="term" value="F:fatty acyl-CoA hydrolase activity"/>
    <property type="evidence" value="ECO:0007669"/>
    <property type="project" value="InterPro"/>
</dbReference>
<comment type="similarity">
    <text evidence="1">Belongs to the thioesterase PaaI family.</text>
</comment>
<organism evidence="4 5">
    <name type="scientific">Mycena albidolilacea</name>
    <dbReference type="NCBI Taxonomy" id="1033008"/>
    <lineage>
        <taxon>Eukaryota</taxon>
        <taxon>Fungi</taxon>
        <taxon>Dikarya</taxon>
        <taxon>Basidiomycota</taxon>
        <taxon>Agaricomycotina</taxon>
        <taxon>Agaricomycetes</taxon>
        <taxon>Agaricomycetidae</taxon>
        <taxon>Agaricales</taxon>
        <taxon>Marasmiineae</taxon>
        <taxon>Mycenaceae</taxon>
        <taxon>Mycena</taxon>
    </lineage>
</organism>
<dbReference type="AlphaFoldDB" id="A0AAD7EHL5"/>
<dbReference type="Gene3D" id="3.10.129.10">
    <property type="entry name" value="Hotdog Thioesterase"/>
    <property type="match status" value="1"/>
</dbReference>
<dbReference type="PANTHER" id="PTHR21660">
    <property type="entry name" value="THIOESTERASE SUPERFAMILY MEMBER-RELATED"/>
    <property type="match status" value="1"/>
</dbReference>
<gene>
    <name evidence="4" type="ORF">DFH08DRAFT_712574</name>
</gene>
<evidence type="ECO:0000313" key="4">
    <source>
        <dbReference type="EMBL" id="KAJ7321985.1"/>
    </source>
</evidence>
<dbReference type="EMBL" id="JARIHO010000049">
    <property type="protein sequence ID" value="KAJ7321985.1"/>
    <property type="molecule type" value="Genomic_DNA"/>
</dbReference>